<evidence type="ECO:0000313" key="7">
    <source>
        <dbReference type="EMBL" id="OTF77659.1"/>
    </source>
</evidence>
<comment type="caution">
    <text evidence="7">The sequence shown here is derived from an EMBL/GenBank/DDBJ whole genome shotgun (WGS) entry which is preliminary data.</text>
</comment>
<dbReference type="GO" id="GO:0034663">
    <property type="term" value="C:endoplasmic reticulum chaperone complex"/>
    <property type="evidence" value="ECO:0007669"/>
    <property type="project" value="TreeGrafter"/>
</dbReference>
<gene>
    <name evidence="7" type="ORF">BLA29_007850</name>
</gene>
<feature type="compositionally biased region" description="Polar residues" evidence="6">
    <location>
        <begin position="31"/>
        <end position="54"/>
    </location>
</feature>
<dbReference type="PANTHER" id="PTHR45639">
    <property type="entry name" value="HSC70CB, ISOFORM G-RELATED"/>
    <property type="match status" value="1"/>
</dbReference>
<dbReference type="InterPro" id="IPR029048">
    <property type="entry name" value="HSP70_C_sf"/>
</dbReference>
<keyword evidence="2" id="KW-0547">Nucleotide-binding</keyword>
<dbReference type="InterPro" id="IPR013126">
    <property type="entry name" value="Hsp_70_fam"/>
</dbReference>
<dbReference type="GO" id="GO:0030968">
    <property type="term" value="P:endoplasmic reticulum unfolded protein response"/>
    <property type="evidence" value="ECO:0007669"/>
    <property type="project" value="TreeGrafter"/>
</dbReference>
<proteinExistence type="inferred from homology"/>
<evidence type="ECO:0000256" key="4">
    <source>
        <dbReference type="ARBA" id="ARBA00023186"/>
    </source>
</evidence>
<evidence type="ECO:0000256" key="1">
    <source>
        <dbReference type="ARBA" id="ARBA00007381"/>
    </source>
</evidence>
<sequence length="287" mass="33264">NLSANETENVNGTEYEDTLKTNTTDDFESGKNLNHTGSNLNNFTDTNSTDNKNESLNASMEMNQNDTRKSFQKEIKKKIVKEEIITNVEQLDGDFQLSSETISASQRKLDTLNEREQDKLKRDQMKNALESFIHETKDKLNQDDYSQSVTNDERENIEKELRTVSEWLDYESDSEQASTFEEKLTKLSGQTKDLFERVREHRERPEALSSLTSMLNIADMFHTNAMNVSKDEQIFTDVELSTLKKLIDDTKTWMNDQIREQDSLPRTANPLLTVRIIVEKTMLVDRE</sequence>
<evidence type="ECO:0000256" key="6">
    <source>
        <dbReference type="SAM" id="MobiDB-lite"/>
    </source>
</evidence>
<evidence type="ECO:0000256" key="5">
    <source>
        <dbReference type="ARBA" id="ARBA00040503"/>
    </source>
</evidence>
<dbReference type="Gene3D" id="1.20.1270.10">
    <property type="match status" value="1"/>
</dbReference>
<feature type="region of interest" description="Disordered" evidence="6">
    <location>
        <begin position="1"/>
        <end position="54"/>
    </location>
</feature>
<dbReference type="PANTHER" id="PTHR45639:SF3">
    <property type="entry name" value="HYPOXIA UP-REGULATED PROTEIN 1"/>
    <property type="match status" value="1"/>
</dbReference>
<dbReference type="Proteomes" id="UP000194236">
    <property type="component" value="Unassembled WGS sequence"/>
</dbReference>
<evidence type="ECO:0000256" key="3">
    <source>
        <dbReference type="ARBA" id="ARBA00022840"/>
    </source>
</evidence>
<keyword evidence="8" id="KW-1185">Reference proteome</keyword>
<feature type="compositionally biased region" description="Polar residues" evidence="6">
    <location>
        <begin position="1"/>
        <end position="12"/>
    </location>
</feature>
<evidence type="ECO:0000256" key="2">
    <source>
        <dbReference type="ARBA" id="ARBA00022741"/>
    </source>
</evidence>
<comment type="similarity">
    <text evidence="1">Belongs to the heat shock protein 70 family.</text>
</comment>
<evidence type="ECO:0000313" key="8">
    <source>
        <dbReference type="Proteomes" id="UP000194236"/>
    </source>
</evidence>
<feature type="non-terminal residue" evidence="7">
    <location>
        <position position="287"/>
    </location>
</feature>
<dbReference type="GO" id="GO:0005524">
    <property type="term" value="F:ATP binding"/>
    <property type="evidence" value="ECO:0007669"/>
    <property type="project" value="UniProtKB-KW"/>
</dbReference>
<dbReference type="AlphaFoldDB" id="A0A1Y3B9X1"/>
<protein>
    <recommendedName>
        <fullName evidence="5">Hypoxia up-regulated protein 1</fullName>
    </recommendedName>
</protein>
<dbReference type="GO" id="GO:0140662">
    <property type="term" value="F:ATP-dependent protein folding chaperone"/>
    <property type="evidence" value="ECO:0007669"/>
    <property type="project" value="InterPro"/>
</dbReference>
<name>A0A1Y3B9X1_EURMA</name>
<keyword evidence="4" id="KW-0143">Chaperone</keyword>
<feature type="non-terminal residue" evidence="7">
    <location>
        <position position="1"/>
    </location>
</feature>
<organism evidence="7 8">
    <name type="scientific">Euroglyphus maynei</name>
    <name type="common">Mayne's house dust mite</name>
    <dbReference type="NCBI Taxonomy" id="6958"/>
    <lineage>
        <taxon>Eukaryota</taxon>
        <taxon>Metazoa</taxon>
        <taxon>Ecdysozoa</taxon>
        <taxon>Arthropoda</taxon>
        <taxon>Chelicerata</taxon>
        <taxon>Arachnida</taxon>
        <taxon>Acari</taxon>
        <taxon>Acariformes</taxon>
        <taxon>Sarcoptiformes</taxon>
        <taxon>Astigmata</taxon>
        <taxon>Psoroptidia</taxon>
        <taxon>Analgoidea</taxon>
        <taxon>Pyroglyphidae</taxon>
        <taxon>Pyroglyphinae</taxon>
        <taxon>Euroglyphus</taxon>
    </lineage>
</organism>
<keyword evidence="3" id="KW-0067">ATP-binding</keyword>
<dbReference type="EMBL" id="MUJZ01031491">
    <property type="protein sequence ID" value="OTF77659.1"/>
    <property type="molecule type" value="Genomic_DNA"/>
</dbReference>
<accession>A0A1Y3B9X1</accession>
<dbReference type="SUPFAM" id="SSF100934">
    <property type="entry name" value="Heat shock protein 70kD (HSP70), C-terminal subdomain"/>
    <property type="match status" value="1"/>
</dbReference>
<dbReference type="OrthoDB" id="6509255at2759"/>
<reference evidence="7 8" key="1">
    <citation type="submission" date="2017-03" db="EMBL/GenBank/DDBJ databases">
        <title>Genome Survey of Euroglyphus maynei.</title>
        <authorList>
            <person name="Arlian L.G."/>
            <person name="Morgan M.S."/>
            <person name="Rider S.D."/>
        </authorList>
    </citation>
    <scope>NUCLEOTIDE SEQUENCE [LARGE SCALE GENOMIC DNA]</scope>
    <source>
        <strain evidence="7">Arlian Lab</strain>
        <tissue evidence="7">Whole body</tissue>
    </source>
</reference>